<dbReference type="Proteomes" id="UP001165960">
    <property type="component" value="Unassembled WGS sequence"/>
</dbReference>
<accession>A0ACC2SHC1</accession>
<reference evidence="1" key="1">
    <citation type="submission" date="2022-04" db="EMBL/GenBank/DDBJ databases">
        <title>Genome of the entomopathogenic fungus Entomophthora muscae.</title>
        <authorList>
            <person name="Elya C."/>
            <person name="Lovett B.R."/>
            <person name="Lee E."/>
            <person name="Macias A.M."/>
            <person name="Hajek A.E."/>
            <person name="De Bivort B.L."/>
            <person name="Kasson M.T."/>
            <person name="De Fine Licht H.H."/>
            <person name="Stajich J.E."/>
        </authorList>
    </citation>
    <scope>NUCLEOTIDE SEQUENCE</scope>
    <source>
        <strain evidence="1">Berkeley</strain>
    </source>
</reference>
<evidence type="ECO:0000313" key="1">
    <source>
        <dbReference type="EMBL" id="KAJ9061693.1"/>
    </source>
</evidence>
<comment type="caution">
    <text evidence="1">The sequence shown here is derived from an EMBL/GenBank/DDBJ whole genome shotgun (WGS) entry which is preliminary data.</text>
</comment>
<dbReference type="EMBL" id="QTSX02005048">
    <property type="protein sequence ID" value="KAJ9061693.1"/>
    <property type="molecule type" value="Genomic_DNA"/>
</dbReference>
<name>A0ACC2SHC1_9FUNG</name>
<keyword evidence="2" id="KW-1185">Reference proteome</keyword>
<proteinExistence type="predicted"/>
<sequence length="489" mass="53511">MKYTILLHSSAGGRSHIGPMLNVAEELMLQGHTVAYAALEDNLVFVDGTNTSSISLGSPGLLAGDMVELWHRRMGEARGSHAQWAFQSMVREGAPTIYMAEFPPLLRAAKELAPDLVVCDFFSQACKDVAEALSIPLVVSFQALDWPGIPMAHYMTSNLSYGRLSIDTIGGWVHDWYSFLFRQVHIRLLRLALDGVRYKYRIGTGQPLSGLHYGLGVSTSFLGFEPPQHLPSNLKVVGPLLPKASSDLAPDLKRFLDAHTSTLYIGFGSHVQLLAREVEAILGGVALAMDQGVIDSVVWGMASTPSDRFPPVADNIRILPWAQQSLVLAHTATRLVLTHGGIESSFEAIHAQTPIICMPFFGDQPRNARKLVDAGVAEYLEPLHLSPTSLATALVKVATNTTHLRHLRRMKAILDAYNTDRIGPSVLLNHIHIAKECRPSAPHIPFSGTPPCELRHLIPPSPQPFNYLLVTLSLLVLPVLLLRSQPSKT</sequence>
<organism evidence="1 2">
    <name type="scientific">Entomophthora muscae</name>
    <dbReference type="NCBI Taxonomy" id="34485"/>
    <lineage>
        <taxon>Eukaryota</taxon>
        <taxon>Fungi</taxon>
        <taxon>Fungi incertae sedis</taxon>
        <taxon>Zoopagomycota</taxon>
        <taxon>Entomophthoromycotina</taxon>
        <taxon>Entomophthoromycetes</taxon>
        <taxon>Entomophthorales</taxon>
        <taxon>Entomophthoraceae</taxon>
        <taxon>Entomophthora</taxon>
    </lineage>
</organism>
<protein>
    <submittedName>
        <fullName evidence="1">Uncharacterized protein</fullName>
    </submittedName>
</protein>
<evidence type="ECO:0000313" key="2">
    <source>
        <dbReference type="Proteomes" id="UP001165960"/>
    </source>
</evidence>
<gene>
    <name evidence="1" type="ORF">DSO57_1018112</name>
</gene>